<gene>
    <name evidence="3" type="ORF">LWI28_022920</name>
</gene>
<dbReference type="AlphaFoldDB" id="A0AAD5P191"/>
<comment type="caution">
    <text evidence="3">The sequence shown here is derived from an EMBL/GenBank/DDBJ whole genome shotgun (WGS) entry which is preliminary data.</text>
</comment>
<sequence>MWTEVLKFRGSMQPEDFLEWIGIADEIMEFKRVPTNERVALVATRFQGRAEVWWQQFKLARNRAGKPKLSDWEKMKRMLREEFLPHNFTRLMYQILQNLRQGMRFVDEYTTEFYELLVRNDIEETQDQLVSRYCGGLHIQILDMVNLFDPVTVTEVHQRALQLEKTLSRKSGSGPFMSFGSGPRNRNRTNIGSSSGKNSGGRTSASGSTNSIQRNPASNIQNPRAMGGFRCFGYGETCHRLSECSRSAKKVLFIDPTEFNEEDTEIEEDPPLSAEDIANEEIVDGDTGIC</sequence>
<feature type="domain" description="Retrotransposon gag" evidence="2">
    <location>
        <begin position="41"/>
        <end position="138"/>
    </location>
</feature>
<feature type="region of interest" description="Disordered" evidence="1">
    <location>
        <begin position="172"/>
        <end position="221"/>
    </location>
</feature>
<dbReference type="EMBL" id="JAJSOW010000004">
    <property type="protein sequence ID" value="KAI9192436.1"/>
    <property type="molecule type" value="Genomic_DNA"/>
</dbReference>
<proteinExistence type="predicted"/>
<reference evidence="3" key="2">
    <citation type="submission" date="2023-02" db="EMBL/GenBank/DDBJ databases">
        <authorList>
            <person name="Swenson N.G."/>
            <person name="Wegrzyn J.L."/>
            <person name="Mcevoy S.L."/>
        </authorList>
    </citation>
    <scope>NUCLEOTIDE SEQUENCE</scope>
    <source>
        <strain evidence="3">91603</strain>
        <tissue evidence="3">Leaf</tissue>
    </source>
</reference>
<dbReference type="Proteomes" id="UP001064489">
    <property type="component" value="Chromosome 6"/>
</dbReference>
<protein>
    <recommendedName>
        <fullName evidence="2">Retrotransposon gag domain-containing protein</fullName>
    </recommendedName>
</protein>
<evidence type="ECO:0000313" key="4">
    <source>
        <dbReference type="Proteomes" id="UP001064489"/>
    </source>
</evidence>
<dbReference type="PANTHER" id="PTHR35046:SF18">
    <property type="entry name" value="RNA-DIRECTED DNA POLYMERASE"/>
    <property type="match status" value="1"/>
</dbReference>
<feature type="compositionally biased region" description="Polar residues" evidence="1">
    <location>
        <begin position="202"/>
        <end position="221"/>
    </location>
</feature>
<dbReference type="InterPro" id="IPR005162">
    <property type="entry name" value="Retrotrans_gag_dom"/>
</dbReference>
<evidence type="ECO:0000259" key="2">
    <source>
        <dbReference type="Pfam" id="PF03732"/>
    </source>
</evidence>
<keyword evidence="4" id="KW-1185">Reference proteome</keyword>
<feature type="compositionally biased region" description="Low complexity" evidence="1">
    <location>
        <begin position="172"/>
        <end position="183"/>
    </location>
</feature>
<evidence type="ECO:0000313" key="3">
    <source>
        <dbReference type="EMBL" id="KAI9192436.1"/>
    </source>
</evidence>
<name>A0AAD5P191_ACENE</name>
<accession>A0AAD5P191</accession>
<reference evidence="3" key="1">
    <citation type="journal article" date="2022" name="Plant J.">
        <title>Strategies of tolerance reflected in two North American maple genomes.</title>
        <authorList>
            <person name="McEvoy S.L."/>
            <person name="Sezen U.U."/>
            <person name="Trouern-Trend A."/>
            <person name="McMahon S.M."/>
            <person name="Schaberg P.G."/>
            <person name="Yang J."/>
            <person name="Wegrzyn J.L."/>
            <person name="Swenson N.G."/>
        </authorList>
    </citation>
    <scope>NUCLEOTIDE SEQUENCE</scope>
    <source>
        <strain evidence="3">91603</strain>
    </source>
</reference>
<feature type="compositionally biased region" description="Low complexity" evidence="1">
    <location>
        <begin position="192"/>
        <end position="201"/>
    </location>
</feature>
<dbReference type="Pfam" id="PF03732">
    <property type="entry name" value="Retrotrans_gag"/>
    <property type="match status" value="1"/>
</dbReference>
<evidence type="ECO:0000256" key="1">
    <source>
        <dbReference type="SAM" id="MobiDB-lite"/>
    </source>
</evidence>
<organism evidence="3 4">
    <name type="scientific">Acer negundo</name>
    <name type="common">Box elder</name>
    <dbReference type="NCBI Taxonomy" id="4023"/>
    <lineage>
        <taxon>Eukaryota</taxon>
        <taxon>Viridiplantae</taxon>
        <taxon>Streptophyta</taxon>
        <taxon>Embryophyta</taxon>
        <taxon>Tracheophyta</taxon>
        <taxon>Spermatophyta</taxon>
        <taxon>Magnoliopsida</taxon>
        <taxon>eudicotyledons</taxon>
        <taxon>Gunneridae</taxon>
        <taxon>Pentapetalae</taxon>
        <taxon>rosids</taxon>
        <taxon>malvids</taxon>
        <taxon>Sapindales</taxon>
        <taxon>Sapindaceae</taxon>
        <taxon>Hippocastanoideae</taxon>
        <taxon>Acereae</taxon>
        <taxon>Acer</taxon>
    </lineage>
</organism>
<dbReference type="PANTHER" id="PTHR35046">
    <property type="entry name" value="ZINC KNUCKLE (CCHC-TYPE) FAMILY PROTEIN"/>
    <property type="match status" value="1"/>
</dbReference>